<name>A0A4U2ME01_9BACI</name>
<evidence type="ECO:0000313" key="2">
    <source>
        <dbReference type="EMBL" id="TKH09032.1"/>
    </source>
</evidence>
<evidence type="ECO:0000313" key="3">
    <source>
        <dbReference type="Proteomes" id="UP000306037"/>
    </source>
</evidence>
<organism evidence="2 3">
    <name type="scientific">Bacillus wiedmannii</name>
    <dbReference type="NCBI Taxonomy" id="1890302"/>
    <lineage>
        <taxon>Bacteria</taxon>
        <taxon>Bacillati</taxon>
        <taxon>Bacillota</taxon>
        <taxon>Bacilli</taxon>
        <taxon>Bacillales</taxon>
        <taxon>Bacillaceae</taxon>
        <taxon>Bacillus</taxon>
        <taxon>Bacillus cereus group</taxon>
    </lineage>
</organism>
<feature type="region of interest" description="Disordered" evidence="1">
    <location>
        <begin position="1"/>
        <end position="49"/>
    </location>
</feature>
<evidence type="ECO:0000256" key="1">
    <source>
        <dbReference type="SAM" id="MobiDB-lite"/>
    </source>
</evidence>
<accession>A0A4U2ME01</accession>
<dbReference type="AlphaFoldDB" id="A0A4U2ME01"/>
<reference evidence="2 3" key="1">
    <citation type="journal article" date="2019" name="Environ. Microbiol.">
        <title>An active ?-lactamase is a part of an orchestrated cell wall stress resistance network of Bacillus subtilis and related rhizosphere species.</title>
        <authorList>
            <person name="Bucher T."/>
            <person name="Keren-Paz A."/>
            <person name="Hausser J."/>
            <person name="Olender T."/>
            <person name="Cytryn E."/>
            <person name="Kolodkin-Gal I."/>
        </authorList>
    </citation>
    <scope>NUCLEOTIDE SEQUENCE [LARGE SCALE GENOMIC DNA]</scope>
    <source>
        <strain evidence="2 3">I71</strain>
    </source>
</reference>
<feature type="compositionally biased region" description="Basic and acidic residues" evidence="1">
    <location>
        <begin position="1"/>
        <end position="10"/>
    </location>
</feature>
<dbReference type="Proteomes" id="UP000306037">
    <property type="component" value="Unassembled WGS sequence"/>
</dbReference>
<gene>
    <name evidence="2" type="ORF">FC694_28610</name>
</gene>
<sequence>MKLLKREQPKTPKINENADVTRKVEENTPASQTIADATIQQKKQVGSHNRKNIKVSPDTFSLIQKICTLRSLKKYEVIDELLENFIKNELTEREQKLLQTLSSKEDI</sequence>
<comment type="caution">
    <text evidence="2">The sequence shown here is derived from an EMBL/GenBank/DDBJ whole genome shotgun (WGS) entry which is preliminary data.</text>
</comment>
<dbReference type="RefSeq" id="WP_137053836.1">
    <property type="nucleotide sequence ID" value="NZ_SZOM01000394.1"/>
</dbReference>
<dbReference type="EMBL" id="SZOM01000394">
    <property type="protein sequence ID" value="TKH09032.1"/>
    <property type="molecule type" value="Genomic_DNA"/>
</dbReference>
<feature type="compositionally biased region" description="Polar residues" evidence="1">
    <location>
        <begin position="28"/>
        <end position="47"/>
    </location>
</feature>
<protein>
    <submittedName>
        <fullName evidence="2">Uncharacterized protein</fullName>
    </submittedName>
</protein>
<proteinExistence type="predicted"/>